<accession>A0AAJ0HXB8</accession>
<name>A0AAJ0HXB8_9PEZI</name>
<evidence type="ECO:0000256" key="1">
    <source>
        <dbReference type="SAM" id="MobiDB-lite"/>
    </source>
</evidence>
<gene>
    <name evidence="3" type="ORF">B0T25DRAFT_576849</name>
</gene>
<dbReference type="InterPro" id="IPR010730">
    <property type="entry name" value="HET"/>
</dbReference>
<reference evidence="3" key="2">
    <citation type="submission" date="2023-06" db="EMBL/GenBank/DDBJ databases">
        <authorList>
            <consortium name="Lawrence Berkeley National Laboratory"/>
            <person name="Haridas S."/>
            <person name="Hensen N."/>
            <person name="Bonometti L."/>
            <person name="Westerberg I."/>
            <person name="Brannstrom I.O."/>
            <person name="Guillou S."/>
            <person name="Cros-Aarteil S."/>
            <person name="Calhoun S."/>
            <person name="Kuo A."/>
            <person name="Mondo S."/>
            <person name="Pangilinan J."/>
            <person name="Riley R."/>
            <person name="Labutti K."/>
            <person name="Andreopoulos B."/>
            <person name="Lipzen A."/>
            <person name="Chen C."/>
            <person name="Yanf M."/>
            <person name="Daum C."/>
            <person name="Ng V."/>
            <person name="Clum A."/>
            <person name="Steindorff A."/>
            <person name="Ohm R."/>
            <person name="Martin F."/>
            <person name="Silar P."/>
            <person name="Natvig D."/>
            <person name="Lalanne C."/>
            <person name="Gautier V."/>
            <person name="Ament-Velasquez S.L."/>
            <person name="Kruys A."/>
            <person name="Hutchinson M.I."/>
            <person name="Powell A.J."/>
            <person name="Barry K."/>
            <person name="Miller A.N."/>
            <person name="Grigoriev I.V."/>
            <person name="Debuchy R."/>
            <person name="Gladieux P."/>
            <person name="Thoren M.H."/>
            <person name="Johannesson H."/>
        </authorList>
    </citation>
    <scope>NUCLEOTIDE SEQUENCE</scope>
    <source>
        <strain evidence="3">CBS 955.72</strain>
    </source>
</reference>
<dbReference type="InterPro" id="IPR052957">
    <property type="entry name" value="Auxin_embryo_med"/>
</dbReference>
<dbReference type="EMBL" id="JAUIQD010000001">
    <property type="protein sequence ID" value="KAK3364627.1"/>
    <property type="molecule type" value="Genomic_DNA"/>
</dbReference>
<dbReference type="Pfam" id="PF06985">
    <property type="entry name" value="HET"/>
    <property type="match status" value="1"/>
</dbReference>
<dbReference type="NCBIfam" id="NF047352">
    <property type="entry name" value="P_loop_sacsin"/>
    <property type="match status" value="1"/>
</dbReference>
<feature type="region of interest" description="Disordered" evidence="1">
    <location>
        <begin position="1610"/>
        <end position="1647"/>
    </location>
</feature>
<evidence type="ECO:0000313" key="4">
    <source>
        <dbReference type="Proteomes" id="UP001275084"/>
    </source>
</evidence>
<dbReference type="Gene3D" id="3.30.565.10">
    <property type="entry name" value="Histidine kinase-like ATPase, C-terminal domain"/>
    <property type="match status" value="1"/>
</dbReference>
<organism evidence="3 4">
    <name type="scientific">Lasiosphaeria hispida</name>
    <dbReference type="NCBI Taxonomy" id="260671"/>
    <lineage>
        <taxon>Eukaryota</taxon>
        <taxon>Fungi</taxon>
        <taxon>Dikarya</taxon>
        <taxon>Ascomycota</taxon>
        <taxon>Pezizomycotina</taxon>
        <taxon>Sordariomycetes</taxon>
        <taxon>Sordariomycetidae</taxon>
        <taxon>Sordariales</taxon>
        <taxon>Lasiosphaeriaceae</taxon>
        <taxon>Lasiosphaeria</taxon>
    </lineage>
</organism>
<feature type="region of interest" description="Disordered" evidence="1">
    <location>
        <begin position="1"/>
        <end position="27"/>
    </location>
</feature>
<dbReference type="Proteomes" id="UP001275084">
    <property type="component" value="Unassembled WGS sequence"/>
</dbReference>
<protein>
    <recommendedName>
        <fullName evidence="2">Heterokaryon incompatibility domain-containing protein</fullName>
    </recommendedName>
</protein>
<evidence type="ECO:0000259" key="2">
    <source>
        <dbReference type="Pfam" id="PF06985"/>
    </source>
</evidence>
<reference evidence="3" key="1">
    <citation type="journal article" date="2023" name="Mol. Phylogenet. Evol.">
        <title>Genome-scale phylogeny and comparative genomics of the fungal order Sordariales.</title>
        <authorList>
            <person name="Hensen N."/>
            <person name="Bonometti L."/>
            <person name="Westerberg I."/>
            <person name="Brannstrom I.O."/>
            <person name="Guillou S."/>
            <person name="Cros-Aarteil S."/>
            <person name="Calhoun S."/>
            <person name="Haridas S."/>
            <person name="Kuo A."/>
            <person name="Mondo S."/>
            <person name="Pangilinan J."/>
            <person name="Riley R."/>
            <person name="LaButti K."/>
            <person name="Andreopoulos B."/>
            <person name="Lipzen A."/>
            <person name="Chen C."/>
            <person name="Yan M."/>
            <person name="Daum C."/>
            <person name="Ng V."/>
            <person name="Clum A."/>
            <person name="Steindorff A."/>
            <person name="Ohm R.A."/>
            <person name="Martin F."/>
            <person name="Silar P."/>
            <person name="Natvig D.O."/>
            <person name="Lalanne C."/>
            <person name="Gautier V."/>
            <person name="Ament-Velasquez S.L."/>
            <person name="Kruys A."/>
            <person name="Hutchinson M.I."/>
            <person name="Powell A.J."/>
            <person name="Barry K."/>
            <person name="Miller A.N."/>
            <person name="Grigoriev I.V."/>
            <person name="Debuchy R."/>
            <person name="Gladieux P."/>
            <person name="Hiltunen Thoren M."/>
            <person name="Johannesson H."/>
        </authorList>
    </citation>
    <scope>NUCLEOTIDE SEQUENCE</scope>
    <source>
        <strain evidence="3">CBS 955.72</strain>
    </source>
</reference>
<dbReference type="PANTHER" id="PTHR32387">
    <property type="entry name" value="WU:FJ29H11"/>
    <property type="match status" value="1"/>
</dbReference>
<comment type="caution">
    <text evidence="3">The sequence shown here is derived from an EMBL/GenBank/DDBJ whole genome shotgun (WGS) entry which is preliminary data.</text>
</comment>
<feature type="region of interest" description="Disordered" evidence="1">
    <location>
        <begin position="1754"/>
        <end position="1775"/>
    </location>
</feature>
<feature type="domain" description="Heterokaryon incompatibility" evidence="2">
    <location>
        <begin position="1650"/>
        <end position="1824"/>
    </location>
</feature>
<sequence length="2274" mass="252531">MATAVDKLPRNLARQGAPASSPARYPMTAEKAADDIRRIRENKGLENSAVNTSDLEAALVLLADQLYQKSTHFLLELIQNADDNSFSAAETTPRLHVHYDSDSRRLLLSCNERGFHKGNVEAICAVGQSTKANKGDGAGGVRYIGEKGVGFKSVFKVADVTWIKSGKYSFKFDRRERLGMITPIWDSFPLPVPEGNDTLILLDLSAKCDVTELLAEIRDFDHRSLLFLRALKQLVFSITEKAGENWKSTITRKVEVGLGKGWETVELHHGTFQERFLVTKYQAEGLPAESKREGLVASEIRLAFPISHKGVAQTGRQRVYAFLPIRDYGFKFVIQADFLLVANREDIDRSSAWNQALLRSLPDAFLTAAQVLNSQDLYHVWPKFLQPRPHIPDFFEDLDASLLEKLSQHPVLRSASGHLKLPRKLLYAPQNFRDSGGNPFTLCGTTSSRYLARLYSVDDWGVIQSLGVLEMTSEGFVQDLCSFVETHFEEFQAKTLEWHSDLSLALVRIIGENASHISVLKGIRVIRLMDGRWVSANEPGLLLFPAKAGGVPIPPGLDILEVHQDIDSDTHKEQLLANLGVENYSVERICNRIGEYHATMSPLQVCSGILASDIVRHGLYAFHADWAGGSGKKMWFIAEDGALAHGEDLYLTSCSTEPSPHDFPKELESEINYLHGDYLAPLNLNDRVLFTDWAAQKYSVNLLPRLVTPTTESPFSLSTEFKILLSQWTGIQVLEFLKANWSHYTVWLGDGPSREPRDAWEESKQRLLEVFRNLQVECLDGKKYPLEKTTLPFQHSRKWAGRLPSGFSFLNVANPEDTGWVFLTSLGVAAKPNISALLERLSGIGSASPPLDEIANIYRQIQVGHQAKHLKSIKSKFHDMALVHVHPKPPCWSEAWFSPRQCIWDGGKYLRKVPVLKAYYPELGDFICGTLEVGNETLITALDELRKISPSDDLPYITQVFKALNGHLQRGDVDSTTDEPPIGELKLFPVSSKPWDSSNFDVLMSGKQKDVWFIADRHHLRRSFEGAIPLLAFSVEEIGRMGLALTMLGVECRLLSKQVKEETSVSGNSRYDWSYTSKLRRKVKFIASLLPAMASQRQALVQQLKTLEVHEAERVVVEWSVKTVSGSVTGKIRPGKVKMVMRSGTLLIYLTKQDLDAPNPPYELGEELRAFCGIQDAETAVLLQHILLPLPEGKIRQLLERKGIIMEDDDGDDGQVCSSNAQAGVIEELEGRGENNGKDNRSNRLLDLVRDIEGVSSMDRILSQRWKSHSSGEIDPLLTRVCQLDNQDTSILLPGKDIPGFGKRGGGFDMDGARILQPHHVGDVHSLIQNMNSGSIIWPAVFIPSTEGSKLVIFGEEEEASQVDTELSFLGEFMVSRMLEKHLPSIYRPEQHWTSPLRTRAGLEPCESLPVDASTFTILDGSGELSRLLRQPGCAKTEKWASRCTFHIHVVTTASDLLETDFLMGSSPMRKAESLWLDARSGGTVKDVFVLAVTSNARVSWQISLFVDPWDLHTQGKLRLGNVAHYMAQFERDTPYIPVRDLLPVLPAQAAAPAGQPGKERRLKRLQKFSKKIFKRSAPYDGPEEDVPYGYKPLAYRDFRLLKLSPGEDHSPLHGTLVHHSLPSTSPSSPSSPSPPSSPSSSSRATPPTYMALSYQWGSDLTPFKLSMREGSIEITLSLDRALRRVRDPARTLLVWADALCINQSDKHEKRVQIRLMKDIFESASEVCAYLGPGDEASDRAMETLIQICAAANPADEDDGDRDKDQRDRRRRGTMTAAAVATSLRPIPASWEGRGAPGENDPVWKDIRKVLDRGWFHRVWVVQEAVLARELVLCCGDWSVRWEYIWEAIRTCMALPGFLLAAEREHGLEMPAYTLGLVRERFRGPAAVPRPYPYDLLTLLHVFAHTQASCSVDKLFGLLSLASDAGDAAFDPDYHSPMERVAQRYATAFVKHGHAVKLLCRASGLRSPGLPSWVPDWTCTTRRETISTWYGARGLFTASKRSRLDASVDGSGGLRVMKATRLAKISSVGSMTSETSNLFAFLASIYSDMDALLLPAPGTYPPTGETRHQLALSLPVGGTSRPHPAYHHATTHRLDFSVLDGDPATSAFLNLTDNAAAAAVDKTPSALLDLSVIPVVTCIQDILDFLKQPPPARQNVWSYWQTATSFSRRLGNARFFAAAPAVTGTGAGAAAMRVGLGPGETEVGDELWIVHGMATPVVLRPRPRPLRMTAEEVERVGNVLEYELVGEAYIHDPRVMYGEALESMGGCSEVVALV</sequence>
<proteinExistence type="predicted"/>
<keyword evidence="4" id="KW-1185">Reference proteome</keyword>
<dbReference type="SUPFAM" id="SSF55874">
    <property type="entry name" value="ATPase domain of HSP90 chaperone/DNA topoisomerase II/histidine kinase"/>
    <property type="match status" value="1"/>
</dbReference>
<dbReference type="PANTHER" id="PTHR32387:SF0">
    <property type="entry name" value="PROTEIN NO VEIN"/>
    <property type="match status" value="1"/>
</dbReference>
<evidence type="ECO:0000313" key="3">
    <source>
        <dbReference type="EMBL" id="KAK3364627.1"/>
    </source>
</evidence>
<dbReference type="InterPro" id="IPR036890">
    <property type="entry name" value="HATPase_C_sf"/>
</dbReference>